<proteinExistence type="predicted"/>
<dbReference type="EMBL" id="JAUHTR010000001">
    <property type="protein sequence ID" value="MDN4523095.1"/>
    <property type="molecule type" value="Genomic_DNA"/>
</dbReference>
<sequence>MRKVEVLPYSPSWETEYKKESSRLADILDRLLIDIHHIGSTSVRGLAAKPVIDLLPVVTDLSLVDDYNEKLIEIGYEPKGENGIEGRRYFQKGGDMRTHHVHIYESGDPEIERHLNFRDYLISHPQKAEEYSQLKGELARKYPWDITSYIEGKHALAKEIDALAQAWDRCKKAHL</sequence>
<evidence type="ECO:0000313" key="2">
    <source>
        <dbReference type="Proteomes" id="UP001172721"/>
    </source>
</evidence>
<dbReference type="RefSeq" id="WP_301164159.1">
    <property type="nucleotide sequence ID" value="NZ_JAUHTR010000001.1"/>
</dbReference>
<gene>
    <name evidence="1" type="ORF">QYB97_01340</name>
</gene>
<protein>
    <submittedName>
        <fullName evidence="1">GrpB family protein</fullName>
    </submittedName>
</protein>
<comment type="caution">
    <text evidence="1">The sequence shown here is derived from an EMBL/GenBank/DDBJ whole genome shotgun (WGS) entry which is preliminary data.</text>
</comment>
<keyword evidence="2" id="KW-1185">Reference proteome</keyword>
<name>A0ABT8HQP2_9BACL</name>
<dbReference type="Proteomes" id="UP001172721">
    <property type="component" value="Unassembled WGS sequence"/>
</dbReference>
<dbReference type="Gene3D" id="3.30.460.10">
    <property type="entry name" value="Beta Polymerase, domain 2"/>
    <property type="match status" value="1"/>
</dbReference>
<organism evidence="1 2">
    <name type="scientific">Fictibacillus fluitans</name>
    <dbReference type="NCBI Taxonomy" id="3058422"/>
    <lineage>
        <taxon>Bacteria</taxon>
        <taxon>Bacillati</taxon>
        <taxon>Bacillota</taxon>
        <taxon>Bacilli</taxon>
        <taxon>Bacillales</taxon>
        <taxon>Fictibacillaceae</taxon>
        <taxon>Fictibacillus</taxon>
    </lineage>
</organism>
<dbReference type="InterPro" id="IPR007344">
    <property type="entry name" value="GrpB/CoaE"/>
</dbReference>
<dbReference type="Pfam" id="PF04229">
    <property type="entry name" value="GrpB"/>
    <property type="match status" value="1"/>
</dbReference>
<dbReference type="InterPro" id="IPR043519">
    <property type="entry name" value="NT_sf"/>
</dbReference>
<accession>A0ABT8HQP2</accession>
<reference evidence="1" key="1">
    <citation type="submission" date="2023-07" db="EMBL/GenBank/DDBJ databases">
        <title>Fictibacillus sp. isolated from freshwater pond.</title>
        <authorList>
            <person name="Kirdat K."/>
            <person name="Bhat A."/>
            <person name="Mourya A."/>
            <person name="Yadav A."/>
        </authorList>
    </citation>
    <scope>NUCLEOTIDE SEQUENCE</scope>
    <source>
        <strain evidence="1">NE201</strain>
    </source>
</reference>
<dbReference type="SUPFAM" id="SSF81301">
    <property type="entry name" value="Nucleotidyltransferase"/>
    <property type="match status" value="1"/>
</dbReference>
<dbReference type="PANTHER" id="PTHR34822:SF1">
    <property type="entry name" value="GRPB FAMILY PROTEIN"/>
    <property type="match status" value="1"/>
</dbReference>
<dbReference type="PANTHER" id="PTHR34822">
    <property type="entry name" value="GRPB DOMAIN PROTEIN (AFU_ORTHOLOGUE AFUA_1G01530)"/>
    <property type="match status" value="1"/>
</dbReference>
<evidence type="ECO:0000313" key="1">
    <source>
        <dbReference type="EMBL" id="MDN4523095.1"/>
    </source>
</evidence>